<evidence type="ECO:0000313" key="2">
    <source>
        <dbReference type="EMBL" id="KAL0639016.1"/>
    </source>
</evidence>
<organism evidence="2 3">
    <name type="scientific">Discina gigas</name>
    <dbReference type="NCBI Taxonomy" id="1032678"/>
    <lineage>
        <taxon>Eukaryota</taxon>
        <taxon>Fungi</taxon>
        <taxon>Dikarya</taxon>
        <taxon>Ascomycota</taxon>
        <taxon>Pezizomycotina</taxon>
        <taxon>Pezizomycetes</taxon>
        <taxon>Pezizales</taxon>
        <taxon>Discinaceae</taxon>
        <taxon>Discina</taxon>
    </lineage>
</organism>
<dbReference type="SMART" id="SM00220">
    <property type="entry name" value="S_TKc"/>
    <property type="match status" value="1"/>
</dbReference>
<accession>A0ABR3GSW3</accession>
<dbReference type="InterPro" id="IPR011009">
    <property type="entry name" value="Kinase-like_dom_sf"/>
</dbReference>
<feature type="domain" description="Protein kinase" evidence="1">
    <location>
        <begin position="39"/>
        <end position="307"/>
    </location>
</feature>
<evidence type="ECO:0000259" key="1">
    <source>
        <dbReference type="PROSITE" id="PS50011"/>
    </source>
</evidence>
<dbReference type="Pfam" id="PF00069">
    <property type="entry name" value="Pkinase"/>
    <property type="match status" value="1"/>
</dbReference>
<dbReference type="InterPro" id="IPR002110">
    <property type="entry name" value="Ankyrin_rpt"/>
</dbReference>
<dbReference type="Gene3D" id="1.25.40.20">
    <property type="entry name" value="Ankyrin repeat-containing domain"/>
    <property type="match status" value="2"/>
</dbReference>
<dbReference type="PROSITE" id="PS50011">
    <property type="entry name" value="PROTEIN_KINASE_DOM"/>
    <property type="match status" value="1"/>
</dbReference>
<sequence length="734" mass="80872">MNATKLDIEDYYLEQTSLEPGTTTHLKAGCAATDQIGSWALGRRLGQGSSGVVFLQEHTTTRALRAVKMLNYGTQNIITREIRSMLFLKIYRRLFVDFLAWYSVDVTYIAMEYVSGGDLLAYIGKVGPLEEGEAKGIAEQILQAVYILHEHQFMHCDLKPENIFIAGISPVTIKVADLGQTKQFLGSYNTTSGTRAWAAPEQSSPNYNKSVDMWGVGCVVYFLLTSLNPFREDNHQPPDAIIEKYKFPSWNRVHRDSFQNISHWQKNGDKIIVRGVSNSANNFLNNLIVRDPAGRISAYAALQHNWICDTTPLEDIYTSHTPPGWPNTSHPLIGAAQGGHLEIVNYLLKSGVIPKSEISGEILLLALQAALQAGHHQIESVLLQLVPPIMVRTHLFSAIIAGYKDCATLITTIEQYKDKSTSRSGLVRVDVDCLGYRLFFPTMLSSAMETGNIDNIRHLLSDPPSRLELVKPNIFETAVSIGRRDVVQLLVQSYEKELKITRNLLKGNLSVAVRNGHLGVVQYLLSFGALPDRGSIEKATLEKNKALVQLLIKALIHNGSPQNIETAQELALRAIPLCDVWLLTNRDLNISDAANGGDLEVVRYLLPGGRPHSGPTNLQTMALVGATMGGHIDIVRYVCSEGIDLTSREPWDVCAQTGHMKVLEFLLQCGQPDRGVLDQAMGIAAKAGHLDVVMVLLNNGAWWNGLCDPLIGSVLAAFKNRGRTVIGAQAISRN</sequence>
<dbReference type="Gene3D" id="1.10.510.10">
    <property type="entry name" value="Transferase(Phosphotransferase) domain 1"/>
    <property type="match status" value="1"/>
</dbReference>
<gene>
    <name evidence="2" type="ORF">Q9L58_001897</name>
</gene>
<dbReference type="SUPFAM" id="SSF48403">
    <property type="entry name" value="Ankyrin repeat"/>
    <property type="match status" value="1"/>
</dbReference>
<dbReference type="PANTHER" id="PTHR24347">
    <property type="entry name" value="SERINE/THREONINE-PROTEIN KINASE"/>
    <property type="match status" value="1"/>
</dbReference>
<protein>
    <recommendedName>
        <fullName evidence="1">Protein kinase domain-containing protein</fullName>
    </recommendedName>
</protein>
<evidence type="ECO:0000313" key="3">
    <source>
        <dbReference type="Proteomes" id="UP001447188"/>
    </source>
</evidence>
<dbReference type="PROSITE" id="PS00108">
    <property type="entry name" value="PROTEIN_KINASE_ST"/>
    <property type="match status" value="1"/>
</dbReference>
<dbReference type="InterPro" id="IPR000719">
    <property type="entry name" value="Prot_kinase_dom"/>
</dbReference>
<dbReference type="SMART" id="SM00248">
    <property type="entry name" value="ANK"/>
    <property type="match status" value="6"/>
</dbReference>
<dbReference type="EMBL" id="JBBBZM010000015">
    <property type="protein sequence ID" value="KAL0639016.1"/>
    <property type="molecule type" value="Genomic_DNA"/>
</dbReference>
<dbReference type="InterPro" id="IPR036770">
    <property type="entry name" value="Ankyrin_rpt-contain_sf"/>
</dbReference>
<dbReference type="InterPro" id="IPR008271">
    <property type="entry name" value="Ser/Thr_kinase_AS"/>
</dbReference>
<reference evidence="2 3" key="1">
    <citation type="submission" date="2024-02" db="EMBL/GenBank/DDBJ databases">
        <title>Discinaceae phylogenomics.</title>
        <authorList>
            <person name="Dirks A.C."/>
            <person name="James T.Y."/>
        </authorList>
    </citation>
    <scope>NUCLEOTIDE SEQUENCE [LARGE SCALE GENOMIC DNA]</scope>
    <source>
        <strain evidence="2 3">ACD0624</strain>
    </source>
</reference>
<name>A0ABR3GSW3_9PEZI</name>
<comment type="caution">
    <text evidence="2">The sequence shown here is derived from an EMBL/GenBank/DDBJ whole genome shotgun (WGS) entry which is preliminary data.</text>
</comment>
<dbReference type="SUPFAM" id="SSF56112">
    <property type="entry name" value="Protein kinase-like (PK-like)"/>
    <property type="match status" value="1"/>
</dbReference>
<proteinExistence type="predicted"/>
<keyword evidence="3" id="KW-1185">Reference proteome</keyword>
<dbReference type="Proteomes" id="UP001447188">
    <property type="component" value="Unassembled WGS sequence"/>
</dbReference>
<dbReference type="Pfam" id="PF12796">
    <property type="entry name" value="Ank_2"/>
    <property type="match status" value="1"/>
</dbReference>